<dbReference type="CDD" id="cd03255">
    <property type="entry name" value="ABC_MJ0796_LolCDE_FtsE"/>
    <property type="match status" value="1"/>
</dbReference>
<dbReference type="Proteomes" id="UP000182690">
    <property type="component" value="Unassembled WGS sequence"/>
</dbReference>
<protein>
    <submittedName>
        <fullName evidence="5">Putative ABC transport system ATP-binding protein</fullName>
    </submittedName>
</protein>
<dbReference type="InterPro" id="IPR003439">
    <property type="entry name" value="ABC_transporter-like_ATP-bd"/>
</dbReference>
<dbReference type="InterPro" id="IPR027417">
    <property type="entry name" value="P-loop_NTPase"/>
</dbReference>
<dbReference type="eggNOG" id="COG1136">
    <property type="taxonomic scope" value="Bacteria"/>
</dbReference>
<dbReference type="Pfam" id="PF00005">
    <property type="entry name" value="ABC_tran"/>
    <property type="match status" value="1"/>
</dbReference>
<dbReference type="InterPro" id="IPR015854">
    <property type="entry name" value="ABC_transpr_LolD-like"/>
</dbReference>
<gene>
    <name evidence="5" type="ORF">SAMN04488565_2109</name>
</gene>
<organism evidence="5 6">
    <name type="scientific">Leucobacter chromiiresistens</name>
    <dbReference type="NCBI Taxonomy" id="1079994"/>
    <lineage>
        <taxon>Bacteria</taxon>
        <taxon>Bacillati</taxon>
        <taxon>Actinomycetota</taxon>
        <taxon>Actinomycetes</taxon>
        <taxon>Micrococcales</taxon>
        <taxon>Microbacteriaceae</taxon>
        <taxon>Leucobacter</taxon>
    </lineage>
</organism>
<dbReference type="RefSeq" id="WP_010157159.1">
    <property type="nucleotide sequence ID" value="NZ_FNKB01000001.1"/>
</dbReference>
<keyword evidence="3 5" id="KW-0067">ATP-binding</keyword>
<dbReference type="Gene3D" id="3.40.50.300">
    <property type="entry name" value="P-loop containing nucleotide triphosphate hydrolases"/>
    <property type="match status" value="1"/>
</dbReference>
<keyword evidence="2" id="KW-0547">Nucleotide-binding</keyword>
<dbReference type="EMBL" id="FNKB01000001">
    <property type="protein sequence ID" value="SDQ31579.1"/>
    <property type="molecule type" value="Genomic_DNA"/>
</dbReference>
<dbReference type="GO" id="GO:0022857">
    <property type="term" value="F:transmembrane transporter activity"/>
    <property type="evidence" value="ECO:0007669"/>
    <property type="project" value="TreeGrafter"/>
</dbReference>
<evidence type="ECO:0000256" key="1">
    <source>
        <dbReference type="ARBA" id="ARBA00022448"/>
    </source>
</evidence>
<dbReference type="PROSITE" id="PS00211">
    <property type="entry name" value="ABC_TRANSPORTER_1"/>
    <property type="match status" value="1"/>
</dbReference>
<dbReference type="OrthoDB" id="9778572at2"/>
<evidence type="ECO:0000256" key="2">
    <source>
        <dbReference type="ARBA" id="ARBA00022741"/>
    </source>
</evidence>
<evidence type="ECO:0000313" key="5">
    <source>
        <dbReference type="EMBL" id="SDQ31579.1"/>
    </source>
</evidence>
<sequence length="228" mass="23931">MSTVIELADVTRTYGSPPVQALRGVSLRVSRGELIAIVGPSGSGKSTLLNILGSLDRPTTGSAVIGSVDIAALSDDQLAAMRAYELGFVFQQFHLSPGRTAVENVSDGLLYQGVARGERLRRAAGALASVGLGHRQANMPHQLSGGERQRVAIARAIVGNPTVFLADEPTGALDSRSGAGIVALLRELNDAGTTVIIITHDAELARRFPRRIRIVDGEIVSDETGDVS</sequence>
<dbReference type="GO" id="GO:0005886">
    <property type="term" value="C:plasma membrane"/>
    <property type="evidence" value="ECO:0007669"/>
    <property type="project" value="TreeGrafter"/>
</dbReference>
<dbReference type="InterPro" id="IPR017911">
    <property type="entry name" value="MacB-like_ATP-bd"/>
</dbReference>
<dbReference type="STRING" id="1079994.SAMN04488565_2109"/>
<evidence type="ECO:0000313" key="6">
    <source>
        <dbReference type="Proteomes" id="UP000182690"/>
    </source>
</evidence>
<dbReference type="GO" id="GO:0005524">
    <property type="term" value="F:ATP binding"/>
    <property type="evidence" value="ECO:0007669"/>
    <property type="project" value="UniProtKB-KW"/>
</dbReference>
<keyword evidence="1" id="KW-0813">Transport</keyword>
<dbReference type="InterPro" id="IPR003593">
    <property type="entry name" value="AAA+_ATPase"/>
</dbReference>
<dbReference type="SUPFAM" id="SSF52540">
    <property type="entry name" value="P-loop containing nucleoside triphosphate hydrolases"/>
    <property type="match status" value="1"/>
</dbReference>
<evidence type="ECO:0000259" key="4">
    <source>
        <dbReference type="PROSITE" id="PS50893"/>
    </source>
</evidence>
<dbReference type="PANTHER" id="PTHR24220:SF86">
    <property type="entry name" value="ABC TRANSPORTER ABCH.1"/>
    <property type="match status" value="1"/>
</dbReference>
<dbReference type="GO" id="GO:0016887">
    <property type="term" value="F:ATP hydrolysis activity"/>
    <property type="evidence" value="ECO:0007669"/>
    <property type="project" value="InterPro"/>
</dbReference>
<evidence type="ECO:0000256" key="3">
    <source>
        <dbReference type="ARBA" id="ARBA00022840"/>
    </source>
</evidence>
<dbReference type="AlphaFoldDB" id="A0A1H0ZW48"/>
<proteinExistence type="predicted"/>
<dbReference type="PROSITE" id="PS50893">
    <property type="entry name" value="ABC_TRANSPORTER_2"/>
    <property type="match status" value="1"/>
</dbReference>
<accession>A0A1H0ZW48</accession>
<dbReference type="SMART" id="SM00382">
    <property type="entry name" value="AAA"/>
    <property type="match status" value="1"/>
</dbReference>
<reference evidence="5 6" key="1">
    <citation type="submission" date="2016-10" db="EMBL/GenBank/DDBJ databases">
        <authorList>
            <person name="de Groot N.N."/>
        </authorList>
    </citation>
    <scope>NUCLEOTIDE SEQUENCE [LARGE SCALE GENOMIC DNA]</scope>
    <source>
        <strain evidence="5 6">DSM 22788</strain>
    </source>
</reference>
<dbReference type="FunFam" id="3.40.50.300:FF:000032">
    <property type="entry name" value="Export ABC transporter ATP-binding protein"/>
    <property type="match status" value="1"/>
</dbReference>
<dbReference type="PANTHER" id="PTHR24220">
    <property type="entry name" value="IMPORT ATP-BINDING PROTEIN"/>
    <property type="match status" value="1"/>
</dbReference>
<feature type="domain" description="ABC transporter" evidence="4">
    <location>
        <begin position="5"/>
        <end position="227"/>
    </location>
</feature>
<dbReference type="GO" id="GO:0098796">
    <property type="term" value="C:membrane protein complex"/>
    <property type="evidence" value="ECO:0007669"/>
    <property type="project" value="UniProtKB-ARBA"/>
</dbReference>
<dbReference type="InterPro" id="IPR017871">
    <property type="entry name" value="ABC_transporter-like_CS"/>
</dbReference>
<name>A0A1H0ZW48_9MICO</name>